<accession>A0A2U8UM75</accession>
<evidence type="ECO:0000313" key="3">
    <source>
        <dbReference type="Proteomes" id="UP000246514"/>
    </source>
</evidence>
<feature type="domain" description="AAA+ ATPase" evidence="1">
    <location>
        <begin position="270"/>
        <end position="450"/>
    </location>
</feature>
<dbReference type="KEGG" id="vg:54992337"/>
<dbReference type="RefSeq" id="YP_009801811.1">
    <property type="nucleotide sequence ID" value="NC_047975.1"/>
</dbReference>
<dbReference type="Gene3D" id="3.40.1360.10">
    <property type="match status" value="1"/>
</dbReference>
<proteinExistence type="predicted"/>
<dbReference type="GeneID" id="54992337"/>
<dbReference type="SUPFAM" id="SSF56731">
    <property type="entry name" value="DNA primase core"/>
    <property type="match status" value="1"/>
</dbReference>
<dbReference type="SMART" id="SM00382">
    <property type="entry name" value="AAA"/>
    <property type="match status" value="1"/>
</dbReference>
<protein>
    <submittedName>
        <fullName evidence="2">DNA primase</fullName>
    </submittedName>
</protein>
<gene>
    <name evidence="2" type="primary">72</name>
    <name evidence="2" type="ORF">PBI_SQUASH_72</name>
</gene>
<dbReference type="SUPFAM" id="SSF52540">
    <property type="entry name" value="P-loop containing nucleoside triphosphate hydrolases"/>
    <property type="match status" value="1"/>
</dbReference>
<organism evidence="2 3">
    <name type="scientific">Microbacterium phage Squash</name>
    <dbReference type="NCBI Taxonomy" id="2182357"/>
    <lineage>
        <taxon>Viruses</taxon>
        <taxon>Duplodnaviria</taxon>
        <taxon>Heunggongvirae</taxon>
        <taxon>Uroviricota</taxon>
        <taxon>Caudoviricetes</taxon>
        <taxon>Squashvirus</taxon>
        <taxon>Squashvirus squash</taxon>
    </lineage>
</organism>
<dbReference type="InterPro" id="IPR003593">
    <property type="entry name" value="AAA+_ATPase"/>
</dbReference>
<sequence length="660" mass="70399">MGKAFDLVTEKLRAGGFKTKADGRDRLRAQCPAHGGDDLNLSVAVGDQGVLLKCQSYDCPAGDIASGLGLTLSDLFDADGKATYIYDGGHTVTRQRTRDGKKILQKNKPATTHLFRHPMSIPIEESNEVVLVEGEKCVDAALRLEERCVTTWPGGAKAVDQVDLSPLFGKTVRIIADNDEPGLKAAARLVTRLAGVATVQGVWVVPGEKQGVDDLWLRGGSLTELVAAVVPLDQELEEEHEPPARSLSLRSLSTVSSKRTRFLWEKMIPQSAVTLAAGRGGTGKSSFMIWLAAQLNQGTLAGELLGQPAPVLYVSHEDSLAEVVAPRADANGVVRDLFYSLSISSREIGGETVPSLPEDMPLIRQAIAETGAKLLIIDPITSTLAGGDNDKMADVRRVMDPLNAMAAELGVSVIGIAHFRKGGGSASDLISGSHAWRDAARAVMLFARDEDADATVMTLEKINSGEAGKSFRYRLNIIQQMTDEGHPTDVARVVWEGESTIAVADLINHETERQKQGGLANELTEYIRSFEGRAIKVEDIVSHFSNSDVKPATVRQNLKRLAGRGVIEQPAYGHYQAVMPADATESDTSRARGGVTPVTPVTLRPSVTGVTPVTPTPAGAQARASVAVTEQGVDPTVCTVCGGKLSATAIEEGETRHDIC</sequence>
<evidence type="ECO:0000313" key="2">
    <source>
        <dbReference type="EMBL" id="AWN04690.1"/>
    </source>
</evidence>
<dbReference type="InterPro" id="IPR027417">
    <property type="entry name" value="P-loop_NTPase"/>
</dbReference>
<dbReference type="InterPro" id="IPR034154">
    <property type="entry name" value="TOPRIM_DnaG/twinkle"/>
</dbReference>
<reference evidence="2 3" key="1">
    <citation type="submission" date="2018-04" db="EMBL/GenBank/DDBJ databases">
        <authorList>
            <person name="Fournier C.T."/>
            <person name="Kim C.J."/>
            <person name="Romero I.G."/>
            <person name="Sanchez M."/>
            <person name="Do N."/>
            <person name="Wu S."/>
            <person name="Mosier S.A."/>
            <person name="Wang J."/>
            <person name="Lund A."/>
            <person name="Moberg-Parker J."/>
            <person name="Stanton A.-C.J."/>
            <person name="Garlena R.A."/>
            <person name="Russell D.A."/>
            <person name="Pope W.H."/>
            <person name="Jacobs-Sera D."/>
            <person name="Hatfull G.F."/>
        </authorList>
    </citation>
    <scope>NUCLEOTIDE SEQUENCE [LARGE SCALE GENOMIC DNA]</scope>
</reference>
<dbReference type="EMBL" id="MH153813">
    <property type="protein sequence ID" value="AWN04690.1"/>
    <property type="molecule type" value="Genomic_DNA"/>
</dbReference>
<dbReference type="CDD" id="cd01029">
    <property type="entry name" value="TOPRIM_primases"/>
    <property type="match status" value="1"/>
</dbReference>
<dbReference type="Pfam" id="PF13481">
    <property type="entry name" value="AAA_25"/>
    <property type="match status" value="1"/>
</dbReference>
<dbReference type="Gene3D" id="3.40.50.300">
    <property type="entry name" value="P-loop containing nucleotide triphosphate hydrolases"/>
    <property type="match status" value="1"/>
</dbReference>
<keyword evidence="3" id="KW-1185">Reference proteome</keyword>
<dbReference type="Proteomes" id="UP000246514">
    <property type="component" value="Segment"/>
</dbReference>
<name>A0A2U8UM75_9CAUD</name>
<evidence type="ECO:0000259" key="1">
    <source>
        <dbReference type="SMART" id="SM00382"/>
    </source>
</evidence>